<keyword evidence="2" id="KW-0479">Metal-binding</keyword>
<dbReference type="AlphaFoldDB" id="A0A4T0X5T2"/>
<name>A0A4T0X5T2_9ASCO</name>
<accession>A0A4T0X5T2</accession>
<dbReference type="Pfam" id="PF04082">
    <property type="entry name" value="Fungal_trans"/>
    <property type="match status" value="1"/>
</dbReference>
<evidence type="ECO:0000256" key="8">
    <source>
        <dbReference type="SAM" id="MobiDB-lite"/>
    </source>
</evidence>
<evidence type="ECO:0000256" key="2">
    <source>
        <dbReference type="ARBA" id="ARBA00022723"/>
    </source>
</evidence>
<comment type="caution">
    <text evidence="10">The sequence shown here is derived from an EMBL/GenBank/DDBJ whole genome shotgun (WGS) entry which is preliminary data.</text>
</comment>
<dbReference type="GO" id="GO:0000981">
    <property type="term" value="F:DNA-binding transcription factor activity, RNA polymerase II-specific"/>
    <property type="evidence" value="ECO:0007669"/>
    <property type="project" value="InterPro"/>
</dbReference>
<keyword evidence="4" id="KW-0805">Transcription regulation</keyword>
<evidence type="ECO:0000256" key="5">
    <source>
        <dbReference type="ARBA" id="ARBA00023125"/>
    </source>
</evidence>
<keyword evidence="7" id="KW-0539">Nucleus</keyword>
<dbReference type="Gene3D" id="4.10.240.10">
    <property type="entry name" value="Zn(2)-C6 fungal-type DNA-binding domain"/>
    <property type="match status" value="1"/>
</dbReference>
<dbReference type="InterPro" id="IPR007219">
    <property type="entry name" value="XnlR_reg_dom"/>
</dbReference>
<sequence length="870" mass="99722">MAVVGISRSISACKRCRNKKIKCSLEFPKCKACLKANTECVSLDAATGKEIPRSYVYYLENRIRELEEQLKSSKNISIEPDESSNNSNTPDMSSNNKQEDTNSKNKNEDPSNKGMSISFSKLLYAAVHYNGGGRKPTVSTTCFQVKTDPTSIPISSHSAKVALLPPKQQALEFVHLYFSRSNSQLPIFHRIDFLEKYFIPIYGSIPRDSVILKSQKTFFNLKTINESKTWYHQYIEELNLRTKDNPQLNPLEFAHSITPPDCFKVPLFFVNIMFAISSSIYHLQFPDEISQNFKNSALLYVEDVYSSLDRLEALQAMLCLTLFSLMRPCIPGVWYLLGSSLRLCVDLNLHNEANNLSSSLDPYTIDFRRRLFWCCYSLDRQICVYLNRPFGIPEESINVKFFSLLDDEMINKNSTAYELAQFLRNGEPVKSYKHVAIMMIRIRRLQAEILSILYEKRELSRRFSSLTEWLIDIEARLTDWKEKLEQIKTIMDCEFTTEFFYLNYYHAKLMLNGLSPNRFVLTSNDLLDAADAAKGIITTYHLLLNRGALNYTWAVTQNVFTAHMSYLYSIFNDSYVHHQNSLDDVMEIFKSSSLVLGSLVEKCNAASQCLEILGILNQAVLKIKYGFTFTKSDVLLKSHTMRKLPSENDVQNVQAGGNINDNMRRLIVSIPEHMNRNDEDDSLGNPCLKRLKVDTIDPQIYKSNESFENRGFDLDKFFTEVQCAETPKSSRLNTNGSVDGMTDEILETYQSLSVNQFTVPVIAKKSTLTGTVSDLKTEDQNDEIRLNSPKIYYHHGDQNLTPNNQEFTKFYAYDNAMSNSMPLNSNPEIGGYHHDEMNKEGSLVYKMMFEAGAESIWSQFFAQPFKPEDQ</sequence>
<dbReference type="SMART" id="SM00066">
    <property type="entry name" value="GAL4"/>
    <property type="match status" value="1"/>
</dbReference>
<evidence type="ECO:0000256" key="6">
    <source>
        <dbReference type="ARBA" id="ARBA00023163"/>
    </source>
</evidence>
<dbReference type="GO" id="GO:0045944">
    <property type="term" value="P:positive regulation of transcription by RNA polymerase II"/>
    <property type="evidence" value="ECO:0007669"/>
    <property type="project" value="TreeGrafter"/>
</dbReference>
<dbReference type="PROSITE" id="PS50048">
    <property type="entry name" value="ZN2_CY6_FUNGAL_2"/>
    <property type="match status" value="1"/>
</dbReference>
<dbReference type="SUPFAM" id="SSF57701">
    <property type="entry name" value="Zn2/Cys6 DNA-binding domain"/>
    <property type="match status" value="1"/>
</dbReference>
<feature type="compositionally biased region" description="Basic and acidic residues" evidence="8">
    <location>
        <begin position="97"/>
        <end position="111"/>
    </location>
</feature>
<dbReference type="EMBL" id="SELW01000155">
    <property type="protein sequence ID" value="TID30367.1"/>
    <property type="molecule type" value="Genomic_DNA"/>
</dbReference>
<keyword evidence="3" id="KW-0862">Zinc</keyword>
<evidence type="ECO:0000256" key="3">
    <source>
        <dbReference type="ARBA" id="ARBA00022833"/>
    </source>
</evidence>
<dbReference type="SMART" id="SM00906">
    <property type="entry name" value="Fungal_trans"/>
    <property type="match status" value="1"/>
</dbReference>
<feature type="domain" description="Zn(2)-C6 fungal-type" evidence="9">
    <location>
        <begin position="12"/>
        <end position="42"/>
    </location>
</feature>
<dbReference type="CDD" id="cd12148">
    <property type="entry name" value="fungal_TF_MHR"/>
    <property type="match status" value="1"/>
</dbReference>
<feature type="compositionally biased region" description="Polar residues" evidence="8">
    <location>
        <begin position="83"/>
        <end position="96"/>
    </location>
</feature>
<dbReference type="Proteomes" id="UP000307173">
    <property type="component" value="Unassembled WGS sequence"/>
</dbReference>
<dbReference type="PANTHER" id="PTHR47782">
    <property type="entry name" value="ZN(II)2CYS6 TRANSCRIPTION FACTOR (EUROFUNG)-RELATED"/>
    <property type="match status" value="1"/>
</dbReference>
<comment type="subcellular location">
    <subcellularLocation>
        <location evidence="1">Nucleus</location>
    </subcellularLocation>
</comment>
<evidence type="ECO:0000313" key="11">
    <source>
        <dbReference type="Proteomes" id="UP000307173"/>
    </source>
</evidence>
<dbReference type="InterPro" id="IPR001138">
    <property type="entry name" value="Zn2Cys6_DnaBD"/>
</dbReference>
<keyword evidence="5" id="KW-0238">DNA-binding</keyword>
<dbReference type="GO" id="GO:0005634">
    <property type="term" value="C:nucleus"/>
    <property type="evidence" value="ECO:0007669"/>
    <property type="project" value="UniProtKB-SubCell"/>
</dbReference>
<organism evidence="10 11">
    <name type="scientific">Pichia inconspicua</name>
    <dbReference type="NCBI Taxonomy" id="52247"/>
    <lineage>
        <taxon>Eukaryota</taxon>
        <taxon>Fungi</taxon>
        <taxon>Dikarya</taxon>
        <taxon>Ascomycota</taxon>
        <taxon>Saccharomycotina</taxon>
        <taxon>Pichiomycetes</taxon>
        <taxon>Pichiales</taxon>
        <taxon>Pichiaceae</taxon>
        <taxon>Pichia</taxon>
    </lineage>
</organism>
<dbReference type="CDD" id="cd14723">
    <property type="entry name" value="ZIP_Ppr1"/>
    <property type="match status" value="1"/>
</dbReference>
<dbReference type="GO" id="GO:0008270">
    <property type="term" value="F:zinc ion binding"/>
    <property type="evidence" value="ECO:0007669"/>
    <property type="project" value="InterPro"/>
</dbReference>
<proteinExistence type="predicted"/>
<dbReference type="GO" id="GO:0043565">
    <property type="term" value="F:sequence-specific DNA binding"/>
    <property type="evidence" value="ECO:0007669"/>
    <property type="project" value="TreeGrafter"/>
</dbReference>
<dbReference type="CDD" id="cd00067">
    <property type="entry name" value="GAL4"/>
    <property type="match status" value="1"/>
</dbReference>
<dbReference type="InterPro" id="IPR036864">
    <property type="entry name" value="Zn2-C6_fun-type_DNA-bd_sf"/>
</dbReference>
<evidence type="ECO:0000313" key="10">
    <source>
        <dbReference type="EMBL" id="TID30367.1"/>
    </source>
</evidence>
<dbReference type="OrthoDB" id="2399539at2759"/>
<feature type="region of interest" description="Disordered" evidence="8">
    <location>
        <begin position="73"/>
        <end position="113"/>
    </location>
</feature>
<evidence type="ECO:0000259" key="9">
    <source>
        <dbReference type="PROSITE" id="PS50048"/>
    </source>
</evidence>
<dbReference type="GO" id="GO:0006351">
    <property type="term" value="P:DNA-templated transcription"/>
    <property type="evidence" value="ECO:0007669"/>
    <property type="project" value="InterPro"/>
</dbReference>
<gene>
    <name evidence="10" type="ORF">CANINC_001069</name>
</gene>
<dbReference type="PROSITE" id="PS00463">
    <property type="entry name" value="ZN2_CY6_FUNGAL_1"/>
    <property type="match status" value="1"/>
</dbReference>
<keyword evidence="6" id="KW-0804">Transcription</keyword>
<dbReference type="Pfam" id="PF00172">
    <property type="entry name" value="Zn_clus"/>
    <property type="match status" value="1"/>
</dbReference>
<keyword evidence="11" id="KW-1185">Reference proteome</keyword>
<evidence type="ECO:0000256" key="1">
    <source>
        <dbReference type="ARBA" id="ARBA00004123"/>
    </source>
</evidence>
<dbReference type="STRING" id="52247.A0A4T0X5T2"/>
<dbReference type="PANTHER" id="PTHR47782:SF1">
    <property type="entry name" value="PYRIMIDINE PATHWAY REGULATORY PROTEIN 1"/>
    <property type="match status" value="1"/>
</dbReference>
<protein>
    <recommendedName>
        <fullName evidence="9">Zn(2)-C6 fungal-type domain-containing protein</fullName>
    </recommendedName>
</protein>
<reference evidence="10 11" key="1">
    <citation type="journal article" date="2019" name="Front. Genet.">
        <title>Whole-Genome Sequencing of the Opportunistic Yeast Pathogen Candida inconspicua Uncovers Its Hybrid Origin.</title>
        <authorList>
            <person name="Mixao V."/>
            <person name="Hansen A.P."/>
            <person name="Saus E."/>
            <person name="Boekhout T."/>
            <person name="Lass-Florl C."/>
            <person name="Gabaldon T."/>
        </authorList>
    </citation>
    <scope>NUCLEOTIDE SEQUENCE [LARGE SCALE GENOMIC DNA]</scope>
    <source>
        <strain evidence="10 11">CBS 180</strain>
    </source>
</reference>
<dbReference type="InterPro" id="IPR052202">
    <property type="entry name" value="Yeast_MetPath_Reg"/>
</dbReference>
<evidence type="ECO:0000256" key="4">
    <source>
        <dbReference type="ARBA" id="ARBA00023015"/>
    </source>
</evidence>
<evidence type="ECO:0000256" key="7">
    <source>
        <dbReference type="ARBA" id="ARBA00023242"/>
    </source>
</evidence>